<dbReference type="Gene3D" id="2.30.140.10">
    <property type="entry name" value="Spermidine synthase, tetramerisation domain"/>
    <property type="match status" value="1"/>
</dbReference>
<evidence type="ECO:0000256" key="2">
    <source>
        <dbReference type="ARBA" id="ARBA00022679"/>
    </source>
</evidence>
<name>A0ABT1G9X8_9GAMM</name>
<feature type="binding site" evidence="5">
    <location>
        <begin position="146"/>
        <end position="147"/>
    </location>
    <ligand>
        <name>S-methyl-5'-thioadenosine</name>
        <dbReference type="ChEBI" id="CHEBI:17509"/>
    </ligand>
</feature>
<sequence>MGIEEKQDDSRWFTERADEAGMGLQLRIRGKLHEEQSDFQFLEIYETESFGHLMVIDGFVMLTERDNFVYHEMMTHPVLFTHARPRQVAIIGGGDCGSLREVLRHDTVDSVTQVDIDERVTRLSEQYFPELCESNNDPRARLLFDDGIEWMRQAPDASLDVIIVDSTDPVGPGEGLFNRAFYTQCYRALADGGILIQQSESPLLHLDLIQSMREAMSNGGFDQLHTLQFPQPTYPSGWWSATMARKGDQGLEQFRRGDAAKRRFPTRYYSAEVHAGALAMPPFFCQAMAR</sequence>
<feature type="active site" description="Proton acceptor" evidence="5 6">
    <location>
        <position position="165"/>
    </location>
</feature>
<dbReference type="Pfam" id="PF01564">
    <property type="entry name" value="Spermine_synth"/>
    <property type="match status" value="1"/>
</dbReference>
<dbReference type="RefSeq" id="WP_253449697.1">
    <property type="nucleotide sequence ID" value="NZ_JALJYF010000002.1"/>
</dbReference>
<dbReference type="PANTHER" id="PTHR11558:SF11">
    <property type="entry name" value="SPERMIDINE SYNTHASE"/>
    <property type="match status" value="1"/>
</dbReference>
<evidence type="ECO:0000259" key="9">
    <source>
        <dbReference type="PROSITE" id="PS51006"/>
    </source>
</evidence>
<comment type="pathway">
    <text evidence="5">Amine and polyamine biosynthesis; spermidine biosynthesis; spermidine from putrescine: step 1/1.</text>
</comment>
<feature type="binding site" evidence="5">
    <location>
        <position position="172"/>
    </location>
    <ligand>
        <name>S-methyl-5'-thioadenosine</name>
        <dbReference type="ChEBI" id="CHEBI:17509"/>
    </ligand>
</feature>
<dbReference type="Gene3D" id="3.40.50.150">
    <property type="entry name" value="Vaccinia Virus protein VP39"/>
    <property type="match status" value="1"/>
</dbReference>
<reference evidence="10 11" key="1">
    <citation type="submission" date="2022-03" db="EMBL/GenBank/DDBJ databases">
        <title>Genomic Encyclopedia of Type Strains, Phase III (KMG-III): the genomes of soil and plant-associated and newly described type strains.</title>
        <authorList>
            <person name="Whitman W."/>
        </authorList>
    </citation>
    <scope>NUCLEOTIDE SEQUENCE [LARGE SCALE GENOMIC DNA]</scope>
    <source>
        <strain evidence="10 11">BSker1</strain>
    </source>
</reference>
<keyword evidence="4 5" id="KW-0620">Polyamine biosynthesis</keyword>
<gene>
    <name evidence="5" type="primary">speE</name>
    <name evidence="10" type="ORF">J2T60_002134</name>
</gene>
<evidence type="ECO:0000313" key="10">
    <source>
        <dbReference type="EMBL" id="MCP1728134.1"/>
    </source>
</evidence>
<dbReference type="InterPro" id="IPR037163">
    <property type="entry name" value="Spermidine_synt_N_sf"/>
</dbReference>
<dbReference type="NCBIfam" id="NF002010">
    <property type="entry name" value="PRK00811.1"/>
    <property type="match status" value="1"/>
</dbReference>
<dbReference type="InterPro" id="IPR030373">
    <property type="entry name" value="PABS_CS"/>
</dbReference>
<evidence type="ECO:0000256" key="5">
    <source>
        <dbReference type="HAMAP-Rule" id="MF_00198"/>
    </source>
</evidence>
<dbReference type="InterPro" id="IPR029063">
    <property type="entry name" value="SAM-dependent_MTases_sf"/>
</dbReference>
<feature type="binding site" evidence="5">
    <location>
        <position position="71"/>
    </location>
    <ligand>
        <name>spermidine</name>
        <dbReference type="ChEBI" id="CHEBI:57834"/>
    </ligand>
</feature>
<comment type="caution">
    <text evidence="10">The sequence shown here is derived from an EMBL/GenBank/DDBJ whole genome shotgun (WGS) entry which is preliminary data.</text>
</comment>
<dbReference type="EMBL" id="JALJYF010000002">
    <property type="protein sequence ID" value="MCP1728134.1"/>
    <property type="molecule type" value="Genomic_DNA"/>
</dbReference>
<comment type="similarity">
    <text evidence="1 5 7">Belongs to the spermidine/spermine synthase family.</text>
</comment>
<feature type="binding site" evidence="5">
    <location>
        <position position="40"/>
    </location>
    <ligand>
        <name>S-methyl-5'-thioadenosine</name>
        <dbReference type="ChEBI" id="CHEBI:17509"/>
    </ligand>
</feature>
<evidence type="ECO:0000313" key="11">
    <source>
        <dbReference type="Proteomes" id="UP001523550"/>
    </source>
</evidence>
<dbReference type="NCBIfam" id="TIGR00417">
    <property type="entry name" value="speE"/>
    <property type="match status" value="1"/>
</dbReference>
<feature type="binding site" evidence="5">
    <location>
        <position position="95"/>
    </location>
    <ligand>
        <name>spermidine</name>
        <dbReference type="ChEBI" id="CHEBI:57834"/>
    </ligand>
</feature>
<dbReference type="InterPro" id="IPR001045">
    <property type="entry name" value="Spermi_synthase"/>
</dbReference>
<keyword evidence="11" id="KW-1185">Reference proteome</keyword>
<dbReference type="HAMAP" id="MF_00198">
    <property type="entry name" value="Spermidine_synth"/>
    <property type="match status" value="1"/>
</dbReference>
<evidence type="ECO:0000256" key="8">
    <source>
        <dbReference type="RuleBase" id="RU003837"/>
    </source>
</evidence>
<dbReference type="PANTHER" id="PTHR11558">
    <property type="entry name" value="SPERMIDINE/SPERMINE SYNTHASE"/>
    <property type="match status" value="1"/>
</dbReference>
<dbReference type="EC" id="2.5.1.16" evidence="5"/>
<dbReference type="Proteomes" id="UP001523550">
    <property type="component" value="Unassembled WGS sequence"/>
</dbReference>
<dbReference type="CDD" id="cd02440">
    <property type="entry name" value="AdoMet_MTases"/>
    <property type="match status" value="1"/>
</dbReference>
<feature type="domain" description="PABS" evidence="9">
    <location>
        <begin position="10"/>
        <end position="246"/>
    </location>
</feature>
<feature type="binding site" evidence="5">
    <location>
        <begin position="165"/>
        <end position="168"/>
    </location>
    <ligand>
        <name>spermidine</name>
        <dbReference type="ChEBI" id="CHEBI:57834"/>
    </ligand>
</feature>
<dbReference type="InterPro" id="IPR035246">
    <property type="entry name" value="Spermidine_synt_N"/>
</dbReference>
<keyword evidence="3 5" id="KW-0745">Spermidine biosynthesis</keyword>
<keyword evidence="2 5" id="KW-0808">Transferase</keyword>
<dbReference type="Pfam" id="PF17284">
    <property type="entry name" value="Spermine_synt_N"/>
    <property type="match status" value="1"/>
</dbReference>
<dbReference type="SUPFAM" id="SSF53335">
    <property type="entry name" value="S-adenosyl-L-methionine-dependent methyltransferases"/>
    <property type="match status" value="1"/>
</dbReference>
<comment type="function">
    <text evidence="5">Catalyzes the irreversible transfer of a propylamine group from the amino donor S-adenosylmethioninamine (decarboxy-AdoMet) to putrescine (1,4-diaminobutane) to yield spermidine.</text>
</comment>
<evidence type="ECO:0000256" key="4">
    <source>
        <dbReference type="ARBA" id="ARBA00023115"/>
    </source>
</evidence>
<evidence type="ECO:0000256" key="1">
    <source>
        <dbReference type="ARBA" id="ARBA00007867"/>
    </source>
</evidence>
<accession>A0ABT1G9X8</accession>
<evidence type="ECO:0000256" key="3">
    <source>
        <dbReference type="ARBA" id="ARBA00023066"/>
    </source>
</evidence>
<comment type="catalytic activity">
    <reaction evidence="5 8">
        <text>S-adenosyl 3-(methylsulfanyl)propylamine + putrescine = S-methyl-5'-thioadenosine + spermidine + H(+)</text>
        <dbReference type="Rhea" id="RHEA:12721"/>
        <dbReference type="ChEBI" id="CHEBI:15378"/>
        <dbReference type="ChEBI" id="CHEBI:17509"/>
        <dbReference type="ChEBI" id="CHEBI:57443"/>
        <dbReference type="ChEBI" id="CHEBI:57834"/>
        <dbReference type="ChEBI" id="CHEBI:326268"/>
        <dbReference type="EC" id="2.5.1.16"/>
    </reaction>
</comment>
<comment type="subunit">
    <text evidence="5">Homodimer or homotetramer.</text>
</comment>
<dbReference type="InterPro" id="IPR030374">
    <property type="entry name" value="PABS"/>
</dbReference>
<evidence type="ECO:0000256" key="6">
    <source>
        <dbReference type="PROSITE-ProRule" id="PRU00354"/>
    </source>
</evidence>
<proteinExistence type="inferred from homology"/>
<protein>
    <recommendedName>
        <fullName evidence="5">Polyamine aminopropyltransferase</fullName>
    </recommendedName>
    <alternativeName>
        <fullName evidence="5">Putrescine aminopropyltransferase</fullName>
        <shortName evidence="5">PAPT</shortName>
    </alternativeName>
    <alternativeName>
        <fullName evidence="5">Spermidine synthase</fullName>
        <shortName evidence="5">SPDS</shortName>
        <shortName evidence="5">SPDSY</shortName>
        <ecNumber evidence="5">2.5.1.16</ecNumber>
    </alternativeName>
</protein>
<dbReference type="PROSITE" id="PS51006">
    <property type="entry name" value="PABS_2"/>
    <property type="match status" value="1"/>
</dbReference>
<feature type="binding site" evidence="5">
    <location>
        <position position="115"/>
    </location>
    <ligand>
        <name>S-methyl-5'-thioadenosine</name>
        <dbReference type="ChEBI" id="CHEBI:17509"/>
    </ligand>
</feature>
<evidence type="ECO:0000256" key="7">
    <source>
        <dbReference type="RuleBase" id="RU003836"/>
    </source>
</evidence>
<dbReference type="PROSITE" id="PS01330">
    <property type="entry name" value="PABS_1"/>
    <property type="match status" value="1"/>
</dbReference>
<dbReference type="GO" id="GO:0004766">
    <property type="term" value="F:spermidine synthase activity"/>
    <property type="evidence" value="ECO:0007669"/>
    <property type="project" value="UniProtKB-EC"/>
</dbReference>
<organism evidence="10 11">
    <name type="scientific">Natronospira proteinivora</name>
    <dbReference type="NCBI Taxonomy" id="1807133"/>
    <lineage>
        <taxon>Bacteria</taxon>
        <taxon>Pseudomonadati</taxon>
        <taxon>Pseudomonadota</taxon>
        <taxon>Gammaproteobacteria</taxon>
        <taxon>Natronospirales</taxon>
        <taxon>Natronospiraceae</taxon>
        <taxon>Natronospira</taxon>
    </lineage>
</organism>